<keyword evidence="3" id="KW-1185">Reference proteome</keyword>
<evidence type="ECO:0000259" key="1">
    <source>
        <dbReference type="PROSITE" id="PS50943"/>
    </source>
</evidence>
<dbReference type="CDD" id="cd00093">
    <property type="entry name" value="HTH_XRE"/>
    <property type="match status" value="1"/>
</dbReference>
<dbReference type="InterPro" id="IPR010982">
    <property type="entry name" value="Lambda_DNA-bd_dom_sf"/>
</dbReference>
<dbReference type="Pfam" id="PF19054">
    <property type="entry name" value="DUF5753"/>
    <property type="match status" value="1"/>
</dbReference>
<organism evidence="2 3">
    <name type="scientific">Streptomyces sannanensis</name>
    <dbReference type="NCBI Taxonomy" id="285536"/>
    <lineage>
        <taxon>Bacteria</taxon>
        <taxon>Bacillati</taxon>
        <taxon>Actinomycetota</taxon>
        <taxon>Actinomycetes</taxon>
        <taxon>Kitasatosporales</taxon>
        <taxon>Streptomycetaceae</taxon>
        <taxon>Streptomyces</taxon>
    </lineage>
</organism>
<dbReference type="SUPFAM" id="SSF47413">
    <property type="entry name" value="lambda repressor-like DNA-binding domains"/>
    <property type="match status" value="1"/>
</dbReference>
<protein>
    <submittedName>
        <fullName evidence="2">Helix-turn-helix transcriptional regulator</fullName>
    </submittedName>
</protein>
<gene>
    <name evidence="2" type="ORF">GCM10020367_52000</name>
</gene>
<feature type="domain" description="HTH cro/C1-type" evidence="1">
    <location>
        <begin position="32"/>
        <end position="72"/>
    </location>
</feature>
<evidence type="ECO:0000313" key="3">
    <source>
        <dbReference type="Proteomes" id="UP001499990"/>
    </source>
</evidence>
<dbReference type="InterPro" id="IPR043917">
    <property type="entry name" value="DUF5753"/>
</dbReference>
<dbReference type="EMBL" id="BAAAYL010000001">
    <property type="protein sequence ID" value="GAA3377209.1"/>
    <property type="molecule type" value="Genomic_DNA"/>
</dbReference>
<dbReference type="InterPro" id="IPR001387">
    <property type="entry name" value="Cro/C1-type_HTH"/>
</dbReference>
<comment type="caution">
    <text evidence="2">The sequence shown here is derived from an EMBL/GenBank/DDBJ whole genome shotgun (WGS) entry which is preliminary data.</text>
</comment>
<dbReference type="Proteomes" id="UP001499990">
    <property type="component" value="Unassembled WGS sequence"/>
</dbReference>
<sequence>MSVGSGGTTTDGWDPGLEDDSGAVMKAVGRQIKLWREAAGLRQAEFGAAIRYSEEMVSSVERGRRVPKPEFLDAADEVLGAGGKIAAMKGDVAEARYPKKVRDLAKLEAESVELGSYVNTVVHGLLQTEEYARALFGLRRPAYEEDELERLVAARMARQSLFERRPAPLLTVVQEEAALRRPVGGKMVLRRQLEHLLEFGKLRHVEIQVMPTNAEEHAGLAGSLQLLKLKDGSTLGHDEVQLTSRVISDPREVQILEMRYGMIRAQALTPRESLAFIEKVRDET</sequence>
<dbReference type="SMART" id="SM00530">
    <property type="entry name" value="HTH_XRE"/>
    <property type="match status" value="1"/>
</dbReference>
<dbReference type="PROSITE" id="PS50943">
    <property type="entry name" value="HTH_CROC1"/>
    <property type="match status" value="1"/>
</dbReference>
<name>A0ABP6SID5_9ACTN</name>
<accession>A0ABP6SID5</accession>
<evidence type="ECO:0000313" key="2">
    <source>
        <dbReference type="EMBL" id="GAA3377209.1"/>
    </source>
</evidence>
<dbReference type="Pfam" id="PF13560">
    <property type="entry name" value="HTH_31"/>
    <property type="match status" value="1"/>
</dbReference>
<proteinExistence type="predicted"/>
<dbReference type="Gene3D" id="1.10.260.40">
    <property type="entry name" value="lambda repressor-like DNA-binding domains"/>
    <property type="match status" value="1"/>
</dbReference>
<reference evidence="3" key="1">
    <citation type="journal article" date="2019" name="Int. J. Syst. Evol. Microbiol.">
        <title>The Global Catalogue of Microorganisms (GCM) 10K type strain sequencing project: providing services to taxonomists for standard genome sequencing and annotation.</title>
        <authorList>
            <consortium name="The Broad Institute Genomics Platform"/>
            <consortium name="The Broad Institute Genome Sequencing Center for Infectious Disease"/>
            <person name="Wu L."/>
            <person name="Ma J."/>
        </authorList>
    </citation>
    <scope>NUCLEOTIDE SEQUENCE [LARGE SCALE GENOMIC DNA]</scope>
    <source>
        <strain evidence="3">JCM 9651</strain>
    </source>
</reference>